<dbReference type="RefSeq" id="WP_087460399.1">
    <property type="nucleotide sequence ID" value="NZ_CP021425.1"/>
</dbReference>
<proteinExistence type="predicted"/>
<keyword evidence="2" id="KW-1185">Reference proteome</keyword>
<dbReference type="Pfam" id="PF10974">
    <property type="entry name" value="DUF2804"/>
    <property type="match status" value="1"/>
</dbReference>
<dbReference type="EMBL" id="CP021425">
    <property type="protein sequence ID" value="ARU55276.1"/>
    <property type="molecule type" value="Genomic_DNA"/>
</dbReference>
<dbReference type="PANTHER" id="PTHR35868:SF4">
    <property type="entry name" value="DUF2804 DOMAIN-CONTAINING PROTEIN"/>
    <property type="match status" value="1"/>
</dbReference>
<organism evidence="1 2">
    <name type="scientific">Oleiphilus messinensis</name>
    <dbReference type="NCBI Taxonomy" id="141451"/>
    <lineage>
        <taxon>Bacteria</taxon>
        <taxon>Pseudomonadati</taxon>
        <taxon>Pseudomonadota</taxon>
        <taxon>Gammaproteobacteria</taxon>
        <taxon>Oceanospirillales</taxon>
        <taxon>Oleiphilaceae</taxon>
        <taxon>Oleiphilus</taxon>
    </lineage>
</organism>
<dbReference type="AlphaFoldDB" id="A0A1Y0I661"/>
<dbReference type="InterPro" id="IPR021243">
    <property type="entry name" value="DUF2804"/>
</dbReference>
<sequence length="336" mass="37741">MSNKLVVNGEPSFGRFSQPVGEINYLDYSYHSVMDKPLSNWRKRLKFNQFQFVGMMNPELVCGVAIVDLKYVSNAFVYLYDFKRKKLTECSFLSPLALGTSMPLTPDAGAASYQKSGCQFAMIADVESGQRQIAVQADQIKIQAILYPGRGYQPLRVCSRAGYNGWSYTQKAAGMPVEGEIRLGDDVYRLSPDTAFGSSDWSAGYMRRETSWNWACLSGLTETGEKVGLNLAAGVNETGVTENGLWLNGRLIDLGLATFEFQRKDPMRTWRISTTDGNLDLIFEPEGVRKEKIDMWLVASNFKQMFGRYSGEVKSGRKSYRLNGVPGFAEDHFARW</sequence>
<accession>A0A1Y0I661</accession>
<protein>
    <submittedName>
        <fullName evidence="1">Multipass membrane protein</fullName>
    </submittedName>
</protein>
<dbReference type="OrthoDB" id="9134802at2"/>
<dbReference type="PANTHER" id="PTHR35868">
    <property type="entry name" value="DUF2804 DOMAIN-CONTAINING PROTEIN-RELATED"/>
    <property type="match status" value="1"/>
</dbReference>
<dbReference type="Proteomes" id="UP000196027">
    <property type="component" value="Chromosome"/>
</dbReference>
<name>A0A1Y0I661_9GAMM</name>
<evidence type="ECO:0000313" key="1">
    <source>
        <dbReference type="EMBL" id="ARU55276.1"/>
    </source>
</evidence>
<gene>
    <name evidence="1" type="ORF">OLMES_1194</name>
</gene>
<reference evidence="1 2" key="1">
    <citation type="submission" date="2017-05" db="EMBL/GenBank/DDBJ databases">
        <title>Genomic insights into alkan degradation activity of Oleiphilus messinensis.</title>
        <authorList>
            <person name="Kozyavkin S.A."/>
            <person name="Slesarev A.I."/>
            <person name="Golyshin P.N."/>
            <person name="Korzhenkov A."/>
            <person name="Golyshina O.N."/>
            <person name="Toshchakov S.V."/>
        </authorList>
    </citation>
    <scope>NUCLEOTIDE SEQUENCE [LARGE SCALE GENOMIC DNA]</scope>
    <source>
        <strain evidence="1 2">ME102</strain>
    </source>
</reference>
<dbReference type="KEGG" id="ome:OLMES_1194"/>
<evidence type="ECO:0000313" key="2">
    <source>
        <dbReference type="Proteomes" id="UP000196027"/>
    </source>
</evidence>